<evidence type="ECO:0000256" key="2">
    <source>
        <dbReference type="ARBA" id="ARBA00023033"/>
    </source>
</evidence>
<dbReference type="InterPro" id="IPR036661">
    <property type="entry name" value="Luciferase-like_sf"/>
</dbReference>
<dbReference type="EMBL" id="BAAAGX010000014">
    <property type="protein sequence ID" value="GAA0248601.1"/>
    <property type="molecule type" value="Genomic_DNA"/>
</dbReference>
<keyword evidence="2" id="KW-0503">Monooxygenase</keyword>
<gene>
    <name evidence="4" type="ORF">GCM10009539_37370</name>
</gene>
<keyword evidence="1" id="KW-0560">Oxidoreductase</keyword>
<evidence type="ECO:0000313" key="5">
    <source>
        <dbReference type="Proteomes" id="UP001500967"/>
    </source>
</evidence>
<evidence type="ECO:0000313" key="4">
    <source>
        <dbReference type="EMBL" id="GAA0248601.1"/>
    </source>
</evidence>
<dbReference type="RefSeq" id="WP_344650106.1">
    <property type="nucleotide sequence ID" value="NZ_BAAAGX010000014.1"/>
</dbReference>
<dbReference type="PANTHER" id="PTHR30137:SF8">
    <property type="entry name" value="BLR5498 PROTEIN"/>
    <property type="match status" value="1"/>
</dbReference>
<dbReference type="Gene3D" id="3.20.20.30">
    <property type="entry name" value="Luciferase-like domain"/>
    <property type="match status" value="1"/>
</dbReference>
<dbReference type="Pfam" id="PF00296">
    <property type="entry name" value="Bac_luciferase"/>
    <property type="match status" value="1"/>
</dbReference>
<proteinExistence type="predicted"/>
<accession>A0ABN0UF78</accession>
<name>A0ABN0UF78_9ACTN</name>
<sequence length="367" mass="40363">MRFSSFLTARSLEPGDDRRLIHALTEHATACHRYGFDAVFLPDHHFTGYCPPASDPMIFGAYLASRLPGMHLGFSVQTVALHHPVRFAERVALLDQLTDGRLLVGVGSGTTPEEMIGFGVKFQESSTLSVQNIEIAERLWAKQPDDEPVIFDNGRYQGAVVSRIVPTPYSKPMSRLMSVAQRPSSVERAATYAQPAFIPAFTVPVLDDGDPYTHVKKHFTNYRTALEAAGHSEEAVAAALDWTTHTYQHIHVAESDAQAEDELQIIMDGYMDAIEREHEANKAAETISGVDLRPHPPARGKGNGWQGTWCLWGSPDTVAEKLQKYADLGIGNILGGFLGGPLTPERAALGEKSLKLFAEQVMPRFAR</sequence>
<comment type="caution">
    <text evidence="4">The sequence shown here is derived from an EMBL/GenBank/DDBJ whole genome shotgun (WGS) entry which is preliminary data.</text>
</comment>
<dbReference type="PANTHER" id="PTHR30137">
    <property type="entry name" value="LUCIFERASE-LIKE MONOOXYGENASE"/>
    <property type="match status" value="1"/>
</dbReference>
<organism evidence="4 5">
    <name type="scientific">Cryptosporangium japonicum</name>
    <dbReference type="NCBI Taxonomy" id="80872"/>
    <lineage>
        <taxon>Bacteria</taxon>
        <taxon>Bacillati</taxon>
        <taxon>Actinomycetota</taxon>
        <taxon>Actinomycetes</taxon>
        <taxon>Cryptosporangiales</taxon>
        <taxon>Cryptosporangiaceae</taxon>
        <taxon>Cryptosporangium</taxon>
    </lineage>
</organism>
<feature type="domain" description="Luciferase-like" evidence="3">
    <location>
        <begin position="1"/>
        <end position="330"/>
    </location>
</feature>
<protein>
    <submittedName>
        <fullName evidence="4">LLM class flavin-dependent oxidoreductase</fullName>
    </submittedName>
</protein>
<dbReference type="InterPro" id="IPR050766">
    <property type="entry name" value="Bact_Lucif_Oxidored"/>
</dbReference>
<dbReference type="Proteomes" id="UP001500967">
    <property type="component" value="Unassembled WGS sequence"/>
</dbReference>
<evidence type="ECO:0000256" key="1">
    <source>
        <dbReference type="ARBA" id="ARBA00023002"/>
    </source>
</evidence>
<keyword evidence="5" id="KW-1185">Reference proteome</keyword>
<evidence type="ECO:0000259" key="3">
    <source>
        <dbReference type="Pfam" id="PF00296"/>
    </source>
</evidence>
<dbReference type="InterPro" id="IPR011251">
    <property type="entry name" value="Luciferase-like_dom"/>
</dbReference>
<reference evidence="4 5" key="1">
    <citation type="journal article" date="2019" name="Int. J. Syst. Evol. Microbiol.">
        <title>The Global Catalogue of Microorganisms (GCM) 10K type strain sequencing project: providing services to taxonomists for standard genome sequencing and annotation.</title>
        <authorList>
            <consortium name="The Broad Institute Genomics Platform"/>
            <consortium name="The Broad Institute Genome Sequencing Center for Infectious Disease"/>
            <person name="Wu L."/>
            <person name="Ma J."/>
        </authorList>
    </citation>
    <scope>NUCLEOTIDE SEQUENCE [LARGE SCALE GENOMIC DNA]</scope>
    <source>
        <strain evidence="4 5">JCM 10425</strain>
    </source>
</reference>
<dbReference type="SUPFAM" id="SSF51679">
    <property type="entry name" value="Bacterial luciferase-like"/>
    <property type="match status" value="1"/>
</dbReference>